<sequence length="128" mass="14214">MAKLNGGPLHPSMQGPSVFEQNSSFFFYRRKPMTIKKKNLFTGPVARLLGPAIFEASKPKVLLLEVENKQPAAGELPPRTRTLTNCLAPAPSIICKTKAFPSTIFSWACQYAIILLAFILLLSFHFAY</sequence>
<keyword evidence="1" id="KW-0812">Transmembrane</keyword>
<keyword evidence="1" id="KW-1133">Transmembrane helix</keyword>
<dbReference type="GO" id="GO:0015996">
    <property type="term" value="P:chlorophyll catabolic process"/>
    <property type="evidence" value="ECO:0007669"/>
    <property type="project" value="TreeGrafter"/>
</dbReference>
<dbReference type="EMBL" id="JACEGQ020000001">
    <property type="protein sequence ID" value="KAH8521849.1"/>
    <property type="molecule type" value="Genomic_DNA"/>
</dbReference>
<dbReference type="AlphaFoldDB" id="A0A8T2ZX12"/>
<dbReference type="PANTHER" id="PTHR31750:SF4">
    <property type="entry name" value="LP06106P"/>
    <property type="match status" value="1"/>
</dbReference>
<accession>A0A8T2ZX12</accession>
<comment type="caution">
    <text evidence="2">The sequence shown here is derived from an EMBL/GenBank/DDBJ whole genome shotgun (WGS) entry which is preliminary data.</text>
</comment>
<name>A0A8T2ZX12_POPDE</name>
<keyword evidence="3" id="KW-1185">Reference proteome</keyword>
<evidence type="ECO:0000313" key="3">
    <source>
        <dbReference type="Proteomes" id="UP000807159"/>
    </source>
</evidence>
<feature type="transmembrane region" description="Helical" evidence="1">
    <location>
        <begin position="104"/>
        <end position="127"/>
    </location>
</feature>
<proteinExistence type="predicted"/>
<organism evidence="2 3">
    <name type="scientific">Populus deltoides</name>
    <name type="common">Eastern poplar</name>
    <name type="synonym">Eastern cottonwood</name>
    <dbReference type="NCBI Taxonomy" id="3696"/>
    <lineage>
        <taxon>Eukaryota</taxon>
        <taxon>Viridiplantae</taxon>
        <taxon>Streptophyta</taxon>
        <taxon>Embryophyta</taxon>
        <taxon>Tracheophyta</taxon>
        <taxon>Spermatophyta</taxon>
        <taxon>Magnoliopsida</taxon>
        <taxon>eudicotyledons</taxon>
        <taxon>Gunneridae</taxon>
        <taxon>Pentapetalae</taxon>
        <taxon>rosids</taxon>
        <taxon>fabids</taxon>
        <taxon>Malpighiales</taxon>
        <taxon>Salicaceae</taxon>
        <taxon>Saliceae</taxon>
        <taxon>Populus</taxon>
    </lineage>
</organism>
<dbReference type="PANTHER" id="PTHR31750">
    <property type="entry name" value="PROTEIN STAY-GREEN 1, CHLOROPLASTIC-RELATED"/>
    <property type="match status" value="1"/>
</dbReference>
<keyword evidence="1" id="KW-0472">Membrane</keyword>
<evidence type="ECO:0000313" key="2">
    <source>
        <dbReference type="EMBL" id="KAH8521849.1"/>
    </source>
</evidence>
<reference evidence="2" key="1">
    <citation type="journal article" date="2021" name="J. Hered.">
        <title>Genome Assembly of Salicaceae Populus deltoides (Eastern Cottonwood) I-69 Based on Nanopore Sequencing and Hi-C Technologies.</title>
        <authorList>
            <person name="Bai S."/>
            <person name="Wu H."/>
            <person name="Zhang J."/>
            <person name="Pan Z."/>
            <person name="Zhao W."/>
            <person name="Li Z."/>
            <person name="Tong C."/>
        </authorList>
    </citation>
    <scope>NUCLEOTIDE SEQUENCE</scope>
    <source>
        <tissue evidence="2">Leaf</tissue>
    </source>
</reference>
<evidence type="ECO:0000256" key="1">
    <source>
        <dbReference type="SAM" id="Phobius"/>
    </source>
</evidence>
<dbReference type="Proteomes" id="UP000807159">
    <property type="component" value="Chromosome 1"/>
</dbReference>
<protein>
    <submittedName>
        <fullName evidence="2">Uncharacterized protein</fullName>
    </submittedName>
</protein>
<gene>
    <name evidence="2" type="ORF">H0E87_002763</name>
</gene>